<reference evidence="5" key="2">
    <citation type="submission" date="2020-09" db="EMBL/GenBank/DDBJ databases">
        <authorList>
            <person name="Sun Q."/>
            <person name="Zhou Y."/>
        </authorList>
    </citation>
    <scope>NUCLEOTIDE SEQUENCE</scope>
    <source>
        <strain evidence="5">CGMCC 1.14988</strain>
    </source>
</reference>
<dbReference type="Gene3D" id="3.30.450.20">
    <property type="entry name" value="PAS domain"/>
    <property type="match status" value="2"/>
</dbReference>
<dbReference type="RefSeq" id="WP_130650026.1">
    <property type="nucleotide sequence ID" value="NZ_BMHA01000008.1"/>
</dbReference>
<feature type="domain" description="GGDEF" evidence="4">
    <location>
        <begin position="302"/>
        <end position="435"/>
    </location>
</feature>
<evidence type="ECO:0000259" key="3">
    <source>
        <dbReference type="PROSITE" id="PS50883"/>
    </source>
</evidence>
<evidence type="ECO:0000259" key="1">
    <source>
        <dbReference type="PROSITE" id="PS50112"/>
    </source>
</evidence>
<comment type="caution">
    <text evidence="5">The sequence shown here is derived from an EMBL/GenBank/DDBJ whole genome shotgun (WGS) entry which is preliminary data.</text>
</comment>
<evidence type="ECO:0000259" key="2">
    <source>
        <dbReference type="PROSITE" id="PS50113"/>
    </source>
</evidence>
<dbReference type="InterPro" id="IPR000700">
    <property type="entry name" value="PAS-assoc_C"/>
</dbReference>
<dbReference type="CDD" id="cd00130">
    <property type="entry name" value="PAS"/>
    <property type="match status" value="2"/>
</dbReference>
<dbReference type="SMART" id="SM00267">
    <property type="entry name" value="GGDEF"/>
    <property type="match status" value="1"/>
</dbReference>
<organism evidence="5 6">
    <name type="scientific">Egicoccus halophilus</name>
    <dbReference type="NCBI Taxonomy" id="1670830"/>
    <lineage>
        <taxon>Bacteria</taxon>
        <taxon>Bacillati</taxon>
        <taxon>Actinomycetota</taxon>
        <taxon>Nitriliruptoria</taxon>
        <taxon>Egicoccales</taxon>
        <taxon>Egicoccaceae</taxon>
        <taxon>Egicoccus</taxon>
    </lineage>
</organism>
<dbReference type="NCBIfam" id="TIGR00254">
    <property type="entry name" value="GGDEF"/>
    <property type="match status" value="1"/>
</dbReference>
<dbReference type="InterPro" id="IPR000160">
    <property type="entry name" value="GGDEF_dom"/>
</dbReference>
<protein>
    <submittedName>
        <fullName evidence="5">Two-component system response regulator</fullName>
    </submittedName>
</protein>
<feature type="domain" description="PAC" evidence="2">
    <location>
        <begin position="88"/>
        <end position="143"/>
    </location>
</feature>
<dbReference type="Pfam" id="PF00989">
    <property type="entry name" value="PAS"/>
    <property type="match status" value="1"/>
</dbReference>
<dbReference type="PROSITE" id="PS50113">
    <property type="entry name" value="PAC"/>
    <property type="match status" value="2"/>
</dbReference>
<dbReference type="GO" id="GO:0006355">
    <property type="term" value="P:regulation of DNA-templated transcription"/>
    <property type="evidence" value="ECO:0007669"/>
    <property type="project" value="InterPro"/>
</dbReference>
<dbReference type="Proteomes" id="UP000650511">
    <property type="component" value="Unassembled WGS sequence"/>
</dbReference>
<feature type="domain" description="EAL" evidence="3">
    <location>
        <begin position="444"/>
        <end position="696"/>
    </location>
</feature>
<dbReference type="Pfam" id="PF00990">
    <property type="entry name" value="GGDEF"/>
    <property type="match status" value="1"/>
</dbReference>
<dbReference type="InterPro" id="IPR043128">
    <property type="entry name" value="Rev_trsase/Diguanyl_cyclase"/>
</dbReference>
<feature type="domain" description="PAS" evidence="1">
    <location>
        <begin position="144"/>
        <end position="180"/>
    </location>
</feature>
<proteinExistence type="predicted"/>
<dbReference type="InterPro" id="IPR013656">
    <property type="entry name" value="PAS_4"/>
</dbReference>
<dbReference type="Gene3D" id="3.30.70.270">
    <property type="match status" value="1"/>
</dbReference>
<dbReference type="OrthoDB" id="23692at2"/>
<dbReference type="SUPFAM" id="SSF55785">
    <property type="entry name" value="PYP-like sensor domain (PAS domain)"/>
    <property type="match status" value="2"/>
</dbReference>
<feature type="domain" description="PAS" evidence="1">
    <location>
        <begin position="5"/>
        <end position="82"/>
    </location>
</feature>
<dbReference type="InterPro" id="IPR029787">
    <property type="entry name" value="Nucleotide_cyclase"/>
</dbReference>
<gene>
    <name evidence="5" type="ORF">GCM10011354_22380</name>
</gene>
<dbReference type="SMART" id="SM00052">
    <property type="entry name" value="EAL"/>
    <property type="match status" value="1"/>
</dbReference>
<reference evidence="5" key="1">
    <citation type="journal article" date="2014" name="Int. J. Syst. Evol. Microbiol.">
        <title>Complete genome sequence of Corynebacterium casei LMG S-19264T (=DSM 44701T), isolated from a smear-ripened cheese.</title>
        <authorList>
            <consortium name="US DOE Joint Genome Institute (JGI-PGF)"/>
            <person name="Walter F."/>
            <person name="Albersmeier A."/>
            <person name="Kalinowski J."/>
            <person name="Ruckert C."/>
        </authorList>
    </citation>
    <scope>NUCLEOTIDE SEQUENCE</scope>
    <source>
        <strain evidence="5">CGMCC 1.14988</strain>
    </source>
</reference>
<dbReference type="PROSITE" id="PS50887">
    <property type="entry name" value="GGDEF"/>
    <property type="match status" value="1"/>
</dbReference>
<dbReference type="SUPFAM" id="SSF55073">
    <property type="entry name" value="Nucleotide cyclase"/>
    <property type="match status" value="1"/>
</dbReference>
<dbReference type="InterPro" id="IPR013767">
    <property type="entry name" value="PAS_fold"/>
</dbReference>
<dbReference type="Pfam" id="PF00563">
    <property type="entry name" value="EAL"/>
    <property type="match status" value="1"/>
</dbReference>
<dbReference type="EMBL" id="BMHA01000008">
    <property type="protein sequence ID" value="GGI07097.1"/>
    <property type="molecule type" value="Genomic_DNA"/>
</dbReference>
<dbReference type="SMART" id="SM00091">
    <property type="entry name" value="PAS"/>
    <property type="match status" value="2"/>
</dbReference>
<dbReference type="Pfam" id="PF08448">
    <property type="entry name" value="PAS_4"/>
    <property type="match status" value="1"/>
</dbReference>
<dbReference type="PROSITE" id="PS50112">
    <property type="entry name" value="PAS"/>
    <property type="match status" value="2"/>
</dbReference>
<dbReference type="NCBIfam" id="TIGR00229">
    <property type="entry name" value="sensory_box"/>
    <property type="match status" value="2"/>
</dbReference>
<keyword evidence="6" id="KW-1185">Reference proteome</keyword>
<dbReference type="Gene3D" id="3.20.20.450">
    <property type="entry name" value="EAL domain"/>
    <property type="match status" value="1"/>
</dbReference>
<dbReference type="SUPFAM" id="SSF141868">
    <property type="entry name" value="EAL domain-like"/>
    <property type="match status" value="1"/>
</dbReference>
<dbReference type="InterPro" id="IPR001633">
    <property type="entry name" value="EAL_dom"/>
</dbReference>
<dbReference type="PANTHER" id="PTHR44757:SF2">
    <property type="entry name" value="BIOFILM ARCHITECTURE MAINTENANCE PROTEIN MBAA"/>
    <property type="match status" value="1"/>
</dbReference>
<evidence type="ECO:0000313" key="5">
    <source>
        <dbReference type="EMBL" id="GGI07097.1"/>
    </source>
</evidence>
<dbReference type="PROSITE" id="PS50883">
    <property type="entry name" value="EAL"/>
    <property type="match status" value="1"/>
</dbReference>
<dbReference type="InterPro" id="IPR035965">
    <property type="entry name" value="PAS-like_dom_sf"/>
</dbReference>
<sequence>MRATETVDFAALFDALPTACLVLDRELVIVEANRTREAVTGRRREDVLGRHVFDAFPDNPQDDDATGVGNLSASLRRVLATRRPDAMPLQRYDITTGDGEVFVERYWSPVNVPVLDEHGEVALILHIVDDVTDTVRARHHLEAEEARFRALVEHASDPILIVTADRRVTYVSPAAERMLGPRSGSRDLPRWGELADPPDRQVALGLVAQTLQAEAGETLEAQLRVRLPDGRRRWVQVRATNHRGTPAIGGVVLNVRDVTEKREVEQRLEATALRDPLTGLLNRRAFLDAVRRALTRAKRSGRPVAVLLIDLDHFKTVNDSLGHAAGDRLLTDVTAHLAEALRPSDVLARLGGDEFVVLAEDLTAPSDALTVAQRLVAEAAGSYALTGTLRTRITLSVGVTTTTDGTDPAALLTQADTALYEAKRRGRNRVEVFDPALREQLLHRLHLAHDFEQALAQDRLCLHWQPITATRGGSLVGVEALLRWDHPRRGLLRPGEFLPIVEQSGLLPGLASWVLEEAVGQAATWRTALADPPRVFINLATAQLHDPGLSDEVLGLTRSHRLDPSSIVLEVSERDLDGEVGVVGDHLQQLHDRGFGVALDDFGAGGTALSWLRELPLDVLKLDRHIVAGLDDPVTEAIVRSIVELTPALGIASLAEGVETARQRALLSDLGCDYVQGHHIARPGPADDALAWAGTV</sequence>
<dbReference type="PANTHER" id="PTHR44757">
    <property type="entry name" value="DIGUANYLATE CYCLASE DGCP"/>
    <property type="match status" value="1"/>
</dbReference>
<name>A0A8J3EU73_9ACTN</name>
<dbReference type="CDD" id="cd01949">
    <property type="entry name" value="GGDEF"/>
    <property type="match status" value="1"/>
</dbReference>
<accession>A0A8J3EU73</accession>
<feature type="domain" description="PAC" evidence="2">
    <location>
        <begin position="217"/>
        <end position="270"/>
    </location>
</feature>
<dbReference type="InterPro" id="IPR052155">
    <property type="entry name" value="Biofilm_reg_signaling"/>
</dbReference>
<dbReference type="FunFam" id="3.30.70.270:FF:000001">
    <property type="entry name" value="Diguanylate cyclase domain protein"/>
    <property type="match status" value="1"/>
</dbReference>
<dbReference type="InterPro" id="IPR000014">
    <property type="entry name" value="PAS"/>
</dbReference>
<evidence type="ECO:0000313" key="6">
    <source>
        <dbReference type="Proteomes" id="UP000650511"/>
    </source>
</evidence>
<dbReference type="InterPro" id="IPR035919">
    <property type="entry name" value="EAL_sf"/>
</dbReference>
<dbReference type="CDD" id="cd01948">
    <property type="entry name" value="EAL"/>
    <property type="match status" value="1"/>
</dbReference>
<evidence type="ECO:0000259" key="4">
    <source>
        <dbReference type="PROSITE" id="PS50887"/>
    </source>
</evidence>
<dbReference type="AlphaFoldDB" id="A0A8J3EU73"/>